<dbReference type="AlphaFoldDB" id="A0A5K3EHY0"/>
<reference evidence="2" key="1">
    <citation type="submission" date="2019-11" db="UniProtKB">
        <authorList>
            <consortium name="WormBaseParasite"/>
        </authorList>
    </citation>
    <scope>IDENTIFICATION</scope>
</reference>
<dbReference type="WBParaSite" id="MCU_000674-RA">
    <property type="protein sequence ID" value="MCU_000674-RA"/>
    <property type="gene ID" value="MCU_000674"/>
</dbReference>
<evidence type="ECO:0000256" key="1">
    <source>
        <dbReference type="SAM" id="MobiDB-lite"/>
    </source>
</evidence>
<sequence>MAIRLWDYLSVTSRGGSGDGDRNARKSGRFGPQIGKVSPAGIKKAVDLSTSRTTDSNSSIAHFLNQFFACPGAFLLPISAKYRSIQNSPHSFSNFWDRILTQDVFPLHTYELLPILEQQVHDAMMETSRLQIRVDGGWDNETTRRSHVINAISTQESRV</sequence>
<name>A0A5K3EHY0_MESCO</name>
<accession>A0A5K3EHY0</accession>
<protein>
    <submittedName>
        <fullName evidence="2">Uncharacterized protein</fullName>
    </submittedName>
</protein>
<proteinExistence type="predicted"/>
<feature type="region of interest" description="Disordered" evidence="1">
    <location>
        <begin position="13"/>
        <end position="36"/>
    </location>
</feature>
<organism evidence="2">
    <name type="scientific">Mesocestoides corti</name>
    <name type="common">Flatworm</name>
    <dbReference type="NCBI Taxonomy" id="53468"/>
    <lineage>
        <taxon>Eukaryota</taxon>
        <taxon>Metazoa</taxon>
        <taxon>Spiralia</taxon>
        <taxon>Lophotrochozoa</taxon>
        <taxon>Platyhelminthes</taxon>
        <taxon>Cestoda</taxon>
        <taxon>Eucestoda</taxon>
        <taxon>Cyclophyllidea</taxon>
        <taxon>Mesocestoididae</taxon>
        <taxon>Mesocestoides</taxon>
    </lineage>
</organism>
<evidence type="ECO:0000313" key="2">
    <source>
        <dbReference type="WBParaSite" id="MCU_000674-RA"/>
    </source>
</evidence>